<protein>
    <recommendedName>
        <fullName evidence="4">Integrase</fullName>
    </recommendedName>
</protein>
<comment type="caution">
    <text evidence="2">The sequence shown here is derived from an EMBL/GenBank/DDBJ whole genome shotgun (WGS) entry which is preliminary data.</text>
</comment>
<name>A0A6A8A4E6_9HYPH</name>
<feature type="chain" id="PRO_5025330279" description="Integrase" evidence="1">
    <location>
        <begin position="24"/>
        <end position="196"/>
    </location>
</feature>
<reference evidence="2 3" key="1">
    <citation type="submission" date="2019-11" db="EMBL/GenBank/DDBJ databases">
        <title>Genome analysis of Rhizobacterium cereale a novel genus and species isolated from maize roots in North Spain.</title>
        <authorList>
            <person name="Menendez E."/>
            <person name="Flores-Felix J.D."/>
            <person name="Ramirez-Bahena M.-H."/>
            <person name="Igual J.M."/>
            <person name="Garcia-Fraile P."/>
            <person name="Peix A."/>
            <person name="Velazquez E."/>
        </authorList>
    </citation>
    <scope>NUCLEOTIDE SEQUENCE [LARGE SCALE GENOMIC DNA]</scope>
    <source>
        <strain evidence="2 3">RZME27</strain>
    </source>
</reference>
<evidence type="ECO:0000313" key="2">
    <source>
        <dbReference type="EMBL" id="MQY46095.1"/>
    </source>
</evidence>
<dbReference type="EMBL" id="WIXI01000039">
    <property type="protein sequence ID" value="MQY46095.1"/>
    <property type="molecule type" value="Genomic_DNA"/>
</dbReference>
<keyword evidence="1" id="KW-0732">Signal</keyword>
<evidence type="ECO:0000256" key="1">
    <source>
        <dbReference type="SAM" id="SignalP"/>
    </source>
</evidence>
<accession>A0A6A8A4E6</accession>
<dbReference type="AlphaFoldDB" id="A0A6A8A4E6"/>
<organism evidence="2 3">
    <name type="scientific">Endobacterium cereale</name>
    <dbReference type="NCBI Taxonomy" id="2663029"/>
    <lineage>
        <taxon>Bacteria</taxon>
        <taxon>Pseudomonadati</taxon>
        <taxon>Pseudomonadota</taxon>
        <taxon>Alphaproteobacteria</taxon>
        <taxon>Hyphomicrobiales</taxon>
        <taxon>Rhizobiaceae</taxon>
        <taxon>Endobacterium</taxon>
    </lineage>
</organism>
<evidence type="ECO:0000313" key="3">
    <source>
        <dbReference type="Proteomes" id="UP000435138"/>
    </source>
</evidence>
<feature type="signal peptide" evidence="1">
    <location>
        <begin position="1"/>
        <end position="23"/>
    </location>
</feature>
<evidence type="ECO:0008006" key="4">
    <source>
        <dbReference type="Google" id="ProtNLM"/>
    </source>
</evidence>
<proteinExistence type="predicted"/>
<dbReference type="RefSeq" id="WP_153353600.1">
    <property type="nucleotide sequence ID" value="NZ_JAYKOO010000012.1"/>
</dbReference>
<gene>
    <name evidence="2" type="ORF">GAO09_08505</name>
</gene>
<sequence length="196" mass="21856">MLKMIAKALAAAASMMGSLCKWSWDFGVAALRFPLELLGFTGSGPLKPKPFEPENTKEDVLAELHEARQRQTAVHALDRDGMESVMAFCRAHKGDRPTMPLPTRLDPSVRIALRKLDDAALRALSSASIGKIRKYMNCEAHGIHGVPEFASALPSIDEAPSKRLNRHEHVLRRVNAHLRSPKMDMMLTPSPHRMRF</sequence>
<dbReference type="Proteomes" id="UP000435138">
    <property type="component" value="Unassembled WGS sequence"/>
</dbReference>
<keyword evidence="3" id="KW-1185">Reference proteome</keyword>